<name>A0A161XD31_9CELL</name>
<evidence type="ECO:0000313" key="4">
    <source>
        <dbReference type="Proteomes" id="UP000076447"/>
    </source>
</evidence>
<keyword evidence="2" id="KW-1133">Transmembrane helix</keyword>
<dbReference type="EMBL" id="LRIE01000079">
    <property type="protein sequence ID" value="KZM34557.1"/>
    <property type="molecule type" value="Genomic_DNA"/>
</dbReference>
<evidence type="ECO:0000313" key="3">
    <source>
        <dbReference type="EMBL" id="KZM34557.1"/>
    </source>
</evidence>
<protein>
    <submittedName>
        <fullName evidence="3">Uncharacterized protein</fullName>
    </submittedName>
</protein>
<feature type="transmembrane region" description="Helical" evidence="2">
    <location>
        <begin position="12"/>
        <end position="37"/>
    </location>
</feature>
<reference evidence="3 4" key="1">
    <citation type="submission" date="2016-01" db="EMBL/GenBank/DDBJ databases">
        <title>Genome sequence of Oerskovia enterophila VJag, an agar and cellulose degrading bacterium.</title>
        <authorList>
            <person name="Poehlein A."/>
            <person name="Jag V."/>
            <person name="Bengelsdorf F."/>
            <person name="Duerre P."/>
            <person name="Daniel R."/>
        </authorList>
    </citation>
    <scope>NUCLEOTIDE SEQUENCE [LARGE SCALE GENOMIC DNA]</scope>
    <source>
        <strain evidence="3 4">VJag</strain>
    </source>
</reference>
<feature type="transmembrane region" description="Helical" evidence="2">
    <location>
        <begin position="49"/>
        <end position="69"/>
    </location>
</feature>
<evidence type="ECO:0000256" key="2">
    <source>
        <dbReference type="SAM" id="Phobius"/>
    </source>
</evidence>
<keyword evidence="2" id="KW-0472">Membrane</keyword>
<keyword evidence="2" id="KW-0812">Transmembrane</keyword>
<dbReference type="STRING" id="43678.OJAG_28560"/>
<comment type="caution">
    <text evidence="3">The sequence shown here is derived from an EMBL/GenBank/DDBJ whole genome shotgun (WGS) entry which is preliminary data.</text>
</comment>
<feature type="region of interest" description="Disordered" evidence="1">
    <location>
        <begin position="92"/>
        <end position="111"/>
    </location>
</feature>
<dbReference type="AlphaFoldDB" id="A0A161XD31"/>
<accession>A0A161XD31</accession>
<dbReference type="PATRIC" id="fig|43678.3.peg.2989"/>
<proteinExistence type="predicted"/>
<sequence>MSTPTSPISDRAVSYLRTVVPVLWGSLVAWLLTVVVLPAEVTDLLTSDLAITAVTALVVGAWYIAWRWAEPHIPDWLTRLVLGSAQTPTYTGRHSASTEYAPPTSGTPPSVVDVSAPEGYEVPEVSTAKDEVAEAVRDLLEYHLDDIETVYATPRDPINEADTIIEKLLENGWRPTAART</sequence>
<evidence type="ECO:0000256" key="1">
    <source>
        <dbReference type="SAM" id="MobiDB-lite"/>
    </source>
</evidence>
<dbReference type="Proteomes" id="UP000076447">
    <property type="component" value="Unassembled WGS sequence"/>
</dbReference>
<gene>
    <name evidence="3" type="ORF">OJAG_28560</name>
</gene>
<organism evidence="3 4">
    <name type="scientific">Oerskovia enterophila</name>
    <dbReference type="NCBI Taxonomy" id="43678"/>
    <lineage>
        <taxon>Bacteria</taxon>
        <taxon>Bacillati</taxon>
        <taxon>Actinomycetota</taxon>
        <taxon>Actinomycetes</taxon>
        <taxon>Micrococcales</taxon>
        <taxon>Cellulomonadaceae</taxon>
        <taxon>Oerskovia</taxon>
    </lineage>
</organism>
<dbReference type="RefSeq" id="WP_068709311.1">
    <property type="nucleotide sequence ID" value="NZ_LRIE01000079.1"/>
</dbReference>